<comment type="caution">
    <text evidence="2">The sequence shown here is derived from an EMBL/GenBank/DDBJ whole genome shotgun (WGS) entry which is preliminary data.</text>
</comment>
<reference evidence="2 3" key="1">
    <citation type="submission" date="2019-01" db="EMBL/GenBank/DDBJ databases">
        <title>Sequencing of cultivated peanut Arachis hypogaea provides insights into genome evolution and oil improvement.</title>
        <authorList>
            <person name="Chen X."/>
        </authorList>
    </citation>
    <scope>NUCLEOTIDE SEQUENCE [LARGE SCALE GENOMIC DNA]</scope>
    <source>
        <strain evidence="3">cv. Fuhuasheng</strain>
        <tissue evidence="2">Leaves</tissue>
    </source>
</reference>
<dbReference type="EMBL" id="SDMP01000016">
    <property type="protein sequence ID" value="RYR03630.1"/>
    <property type="molecule type" value="Genomic_DNA"/>
</dbReference>
<evidence type="ECO:0000256" key="1">
    <source>
        <dbReference type="SAM" id="MobiDB-lite"/>
    </source>
</evidence>
<evidence type="ECO:0000313" key="2">
    <source>
        <dbReference type="EMBL" id="RYR03630.1"/>
    </source>
</evidence>
<organism evidence="2 3">
    <name type="scientific">Arachis hypogaea</name>
    <name type="common">Peanut</name>
    <dbReference type="NCBI Taxonomy" id="3818"/>
    <lineage>
        <taxon>Eukaryota</taxon>
        <taxon>Viridiplantae</taxon>
        <taxon>Streptophyta</taxon>
        <taxon>Embryophyta</taxon>
        <taxon>Tracheophyta</taxon>
        <taxon>Spermatophyta</taxon>
        <taxon>Magnoliopsida</taxon>
        <taxon>eudicotyledons</taxon>
        <taxon>Gunneridae</taxon>
        <taxon>Pentapetalae</taxon>
        <taxon>rosids</taxon>
        <taxon>fabids</taxon>
        <taxon>Fabales</taxon>
        <taxon>Fabaceae</taxon>
        <taxon>Papilionoideae</taxon>
        <taxon>50 kb inversion clade</taxon>
        <taxon>dalbergioids sensu lato</taxon>
        <taxon>Dalbergieae</taxon>
        <taxon>Pterocarpus clade</taxon>
        <taxon>Arachis</taxon>
    </lineage>
</organism>
<name>A0A444YNU2_ARAHY</name>
<sequence>MATHPPPIAALLHNNCSSQSQCCPLQTATTRCSLPQSLARCSPPWASAWCSPPRASARCSPPRVLARCSPPRTLLHDSSSSCLGSTYRVFFEKPLSFSRFHFFPCLTFSSLQAFVLKAVLRYGKKQFAVDETRRDTYNCPVPSRNESPVLTTVEDEFKQLTTCDDHKQRLQGLEDIVKLMLQQTSLGMNVDEALSLLRSKQSPANSAQDPNLVPRHSPPSTHIPNHD</sequence>
<proteinExistence type="predicted"/>
<dbReference type="AlphaFoldDB" id="A0A444YNU2"/>
<protein>
    <submittedName>
        <fullName evidence="2">Uncharacterized protein</fullName>
    </submittedName>
</protein>
<accession>A0A444YNU2</accession>
<dbReference type="Proteomes" id="UP000289738">
    <property type="component" value="Chromosome B06"/>
</dbReference>
<gene>
    <name evidence="2" type="ORF">Ahy_B06g082701</name>
</gene>
<feature type="compositionally biased region" description="Polar residues" evidence="1">
    <location>
        <begin position="200"/>
        <end position="209"/>
    </location>
</feature>
<keyword evidence="3" id="KW-1185">Reference proteome</keyword>
<dbReference type="STRING" id="3818.A0A444YNU2"/>
<evidence type="ECO:0000313" key="3">
    <source>
        <dbReference type="Proteomes" id="UP000289738"/>
    </source>
</evidence>
<feature type="compositionally biased region" description="Polar residues" evidence="1">
    <location>
        <begin position="218"/>
        <end position="227"/>
    </location>
</feature>
<feature type="region of interest" description="Disordered" evidence="1">
    <location>
        <begin position="200"/>
        <end position="227"/>
    </location>
</feature>